<reference evidence="2 3" key="1">
    <citation type="submission" date="2016-10" db="EMBL/GenBank/DDBJ databases">
        <authorList>
            <person name="de Groot N.N."/>
        </authorList>
    </citation>
    <scope>NUCLEOTIDE SEQUENCE [LARGE SCALE GENOMIC DNA]</scope>
    <source>
        <strain evidence="2 3">OK461</strain>
    </source>
</reference>
<sequence>MIIVTGANGGLGRLITERLLERVPAERIGVSVRDPEKARELEDRGVRVRQGDFGDPASLAAAFEGARQILVVSTDSTGADAVHHHRTAVEAAAAAGAERILYTSHMGSNPSSPFAPMRDHAATEAALRESGVPFTSLRNGIYASSAAMLLGHALETGELAAPEDGPVAWTAHADLAEAAALALTGEGLDGTTPALTGPEALDLADIAAIATRLTGREVRRVVVSDADYRASLLARGLPEAGADLLLGLFAASRQGQFTPVDPTLGRLLGRPTTALADFLKTTITPTG</sequence>
<organism evidence="2 3">
    <name type="scientific">Streptomyces mirabilis</name>
    <dbReference type="NCBI Taxonomy" id="68239"/>
    <lineage>
        <taxon>Bacteria</taxon>
        <taxon>Bacillati</taxon>
        <taxon>Actinomycetota</taxon>
        <taxon>Actinomycetes</taxon>
        <taxon>Kitasatosporales</taxon>
        <taxon>Streptomycetaceae</taxon>
        <taxon>Streptomyces</taxon>
    </lineage>
</organism>
<dbReference type="Gene3D" id="3.40.50.720">
    <property type="entry name" value="NAD(P)-binding Rossmann-like Domain"/>
    <property type="match status" value="1"/>
</dbReference>
<accession>A0A1I2LUV7</accession>
<evidence type="ECO:0000313" key="3">
    <source>
        <dbReference type="Proteomes" id="UP000181942"/>
    </source>
</evidence>
<dbReference type="Pfam" id="PF13460">
    <property type="entry name" value="NAD_binding_10"/>
    <property type="match status" value="1"/>
</dbReference>
<dbReference type="AlphaFoldDB" id="A0A1I2LUV7"/>
<dbReference type="Gene3D" id="3.90.25.10">
    <property type="entry name" value="UDP-galactose 4-epimerase, domain 1"/>
    <property type="match status" value="1"/>
</dbReference>
<feature type="domain" description="NAD(P)-binding" evidence="1">
    <location>
        <begin position="6"/>
        <end position="144"/>
    </location>
</feature>
<dbReference type="PANTHER" id="PTHR47129">
    <property type="entry name" value="QUINONE OXIDOREDUCTASE 2"/>
    <property type="match status" value="1"/>
</dbReference>
<dbReference type="InterPro" id="IPR016040">
    <property type="entry name" value="NAD(P)-bd_dom"/>
</dbReference>
<dbReference type="OrthoDB" id="5510591at2"/>
<dbReference type="EMBL" id="FONR01000012">
    <property type="protein sequence ID" value="SFF80866.1"/>
    <property type="molecule type" value="Genomic_DNA"/>
</dbReference>
<gene>
    <name evidence="2" type="ORF">SAMN02787118_112110</name>
</gene>
<dbReference type="RefSeq" id="WP_075030299.1">
    <property type="nucleotide sequence ID" value="NZ_FONR01000012.1"/>
</dbReference>
<proteinExistence type="predicted"/>
<name>A0A1I2LUV7_9ACTN</name>
<dbReference type="InterPro" id="IPR036291">
    <property type="entry name" value="NAD(P)-bd_dom_sf"/>
</dbReference>
<dbReference type="SUPFAM" id="SSF51735">
    <property type="entry name" value="NAD(P)-binding Rossmann-fold domains"/>
    <property type="match status" value="1"/>
</dbReference>
<dbReference type="PANTHER" id="PTHR47129:SF1">
    <property type="entry name" value="NMRA-LIKE DOMAIN-CONTAINING PROTEIN"/>
    <property type="match status" value="1"/>
</dbReference>
<protein>
    <submittedName>
        <fullName evidence="2">Uncharacterized conserved protein YbjT, contains NAD(P)-binding and DUF2867 domains</fullName>
    </submittedName>
</protein>
<evidence type="ECO:0000313" key="2">
    <source>
        <dbReference type="EMBL" id="SFF80866.1"/>
    </source>
</evidence>
<dbReference type="InterPro" id="IPR052718">
    <property type="entry name" value="NmrA-type_oxidoreductase"/>
</dbReference>
<dbReference type="Proteomes" id="UP000181942">
    <property type="component" value="Unassembled WGS sequence"/>
</dbReference>
<evidence type="ECO:0000259" key="1">
    <source>
        <dbReference type="Pfam" id="PF13460"/>
    </source>
</evidence>